<feature type="chain" id="PRO_5046104925" evidence="2">
    <location>
        <begin position="27"/>
        <end position="97"/>
    </location>
</feature>
<keyword evidence="2" id="KW-0732">Signal</keyword>
<evidence type="ECO:0000313" key="4">
    <source>
        <dbReference type="Proteomes" id="UP001266305"/>
    </source>
</evidence>
<organism evidence="3 4">
    <name type="scientific">Saguinus oedipus</name>
    <name type="common">Cotton-top tamarin</name>
    <name type="synonym">Oedipomidas oedipus</name>
    <dbReference type="NCBI Taxonomy" id="9490"/>
    <lineage>
        <taxon>Eukaryota</taxon>
        <taxon>Metazoa</taxon>
        <taxon>Chordata</taxon>
        <taxon>Craniata</taxon>
        <taxon>Vertebrata</taxon>
        <taxon>Euteleostomi</taxon>
        <taxon>Mammalia</taxon>
        <taxon>Eutheria</taxon>
        <taxon>Euarchontoglires</taxon>
        <taxon>Primates</taxon>
        <taxon>Haplorrhini</taxon>
        <taxon>Platyrrhini</taxon>
        <taxon>Cebidae</taxon>
        <taxon>Callitrichinae</taxon>
        <taxon>Saguinus</taxon>
    </lineage>
</organism>
<evidence type="ECO:0000256" key="1">
    <source>
        <dbReference type="SAM" id="MobiDB-lite"/>
    </source>
</evidence>
<gene>
    <name evidence="3" type="ORF">P7K49_016818</name>
</gene>
<name>A0ABQ9VEI3_SAGOE</name>
<protein>
    <submittedName>
        <fullName evidence="3">Uncharacterized protein</fullName>
    </submittedName>
</protein>
<accession>A0ABQ9VEI3</accession>
<dbReference type="Proteomes" id="UP001266305">
    <property type="component" value="Unassembled WGS sequence"/>
</dbReference>
<feature type="signal peptide" evidence="2">
    <location>
        <begin position="1"/>
        <end position="26"/>
    </location>
</feature>
<feature type="region of interest" description="Disordered" evidence="1">
    <location>
        <begin position="27"/>
        <end position="58"/>
    </location>
</feature>
<comment type="caution">
    <text evidence="3">The sequence shown here is derived from an EMBL/GenBank/DDBJ whole genome shotgun (WGS) entry which is preliminary data.</text>
</comment>
<feature type="compositionally biased region" description="Polar residues" evidence="1">
    <location>
        <begin position="36"/>
        <end position="54"/>
    </location>
</feature>
<sequence length="97" mass="10849">MEPKWARKQRNFGNFALLILSHFSLSSPTPPPPKVQTLSNENQFISTPPDQHSQAAKRKQVSGEARIQTAEFNIFSFIAASKALMRIKLDKVGEEAP</sequence>
<evidence type="ECO:0000313" key="3">
    <source>
        <dbReference type="EMBL" id="KAK2107304.1"/>
    </source>
</evidence>
<proteinExistence type="predicted"/>
<keyword evidence="4" id="KW-1185">Reference proteome</keyword>
<feature type="non-terminal residue" evidence="3">
    <location>
        <position position="97"/>
    </location>
</feature>
<dbReference type="EMBL" id="JASSZA010000007">
    <property type="protein sequence ID" value="KAK2107304.1"/>
    <property type="molecule type" value="Genomic_DNA"/>
</dbReference>
<evidence type="ECO:0000256" key="2">
    <source>
        <dbReference type="SAM" id="SignalP"/>
    </source>
</evidence>
<reference evidence="3 4" key="1">
    <citation type="submission" date="2023-05" db="EMBL/GenBank/DDBJ databases">
        <title>B98-5 Cell Line De Novo Hybrid Assembly: An Optical Mapping Approach.</title>
        <authorList>
            <person name="Kananen K."/>
            <person name="Auerbach J.A."/>
            <person name="Kautto E."/>
            <person name="Blachly J.S."/>
        </authorList>
    </citation>
    <scope>NUCLEOTIDE SEQUENCE [LARGE SCALE GENOMIC DNA]</scope>
    <source>
        <strain evidence="3">B95-8</strain>
        <tissue evidence="3">Cell line</tissue>
    </source>
</reference>